<dbReference type="PANTHER" id="PTHR38591:SF1">
    <property type="entry name" value="BLL1000 PROTEIN"/>
    <property type="match status" value="1"/>
</dbReference>
<feature type="chain" id="PRO_5014786913" evidence="1">
    <location>
        <begin position="24"/>
        <end position="357"/>
    </location>
</feature>
<feature type="signal peptide" evidence="1">
    <location>
        <begin position="1"/>
        <end position="23"/>
    </location>
</feature>
<reference evidence="3 5" key="2">
    <citation type="submission" date="2017-12" db="EMBL/GenBank/DDBJ databases">
        <title>Genome sequence of Rhizobium sullae HCNT1 isolated from Sulla coronaria nodules and featuring peculiar denitrification phenotypes.</title>
        <authorList>
            <person name="De Diego-Diaz B."/>
            <person name="Treu L."/>
            <person name="Campanaro S."/>
            <person name="Da Silva Duarte V."/>
            <person name="Basaglia M."/>
            <person name="Favaro L."/>
            <person name="Casella S."/>
            <person name="Squartini A."/>
        </authorList>
    </citation>
    <scope>NUCLEOTIDE SEQUENCE [LARGE SCALE GENOMIC DNA]</scope>
    <source>
        <strain evidence="3 5">HCNT1</strain>
    </source>
</reference>
<reference evidence="3 5" key="1">
    <citation type="submission" date="2017-11" db="EMBL/GenBank/DDBJ databases">
        <authorList>
            <person name="Han C.G."/>
        </authorList>
    </citation>
    <scope>NUCLEOTIDE SEQUENCE [LARGE SCALE GENOMIC DNA]</scope>
    <source>
        <strain evidence="3 5">HCNT1</strain>
    </source>
</reference>
<proteinExistence type="predicted"/>
<dbReference type="Proteomes" id="UP001060123">
    <property type="component" value="Plasmid pWSM1592_1"/>
</dbReference>
<feature type="domain" description="AttH" evidence="2">
    <location>
        <begin position="61"/>
        <end position="233"/>
    </location>
</feature>
<dbReference type="Gene3D" id="2.40.370.10">
    <property type="entry name" value="AttH-like domain"/>
    <property type="match status" value="2"/>
</dbReference>
<protein>
    <submittedName>
        <fullName evidence="3">Iron ABC transporter permease</fullName>
    </submittedName>
</protein>
<dbReference type="PANTHER" id="PTHR38591">
    <property type="entry name" value="HYDROLASE"/>
    <property type="match status" value="1"/>
</dbReference>
<evidence type="ECO:0000313" key="5">
    <source>
        <dbReference type="Proteomes" id="UP000232164"/>
    </source>
</evidence>
<name>A0A2N0DFN9_RHISU</name>
<dbReference type="STRING" id="1041146.GCA_000427985_04751"/>
<reference evidence="4" key="3">
    <citation type="submission" date="2022-09" db="EMBL/GenBank/DDBJ databases">
        <title>Australian commercial rhizobial inoculants.</title>
        <authorList>
            <person name="Kohlmeier M.G."/>
            <person name="O'Hara G.W."/>
            <person name="Colombi E."/>
            <person name="Ramsay J.P."/>
            <person name="Terpolilli J."/>
        </authorList>
    </citation>
    <scope>NUCLEOTIDE SEQUENCE</scope>
    <source>
        <strain evidence="4">WSM1592</strain>
        <plasmid evidence="4">pWSM1592_1</plasmid>
    </source>
</reference>
<dbReference type="EMBL" id="PIQN01000003">
    <property type="protein sequence ID" value="PKA44909.1"/>
    <property type="molecule type" value="Genomic_DNA"/>
</dbReference>
<gene>
    <name evidence="3" type="ORF">CWR43_03550</name>
    <name evidence="4" type="ORF">N2599_33170</name>
</gene>
<dbReference type="Proteomes" id="UP000232164">
    <property type="component" value="Unassembled WGS sequence"/>
</dbReference>
<dbReference type="Pfam" id="PF17186">
    <property type="entry name" value="Lipocalin_9"/>
    <property type="match status" value="1"/>
</dbReference>
<evidence type="ECO:0000313" key="4">
    <source>
        <dbReference type="EMBL" id="UWU17578.1"/>
    </source>
</evidence>
<evidence type="ECO:0000256" key="1">
    <source>
        <dbReference type="SAM" id="SignalP"/>
    </source>
</evidence>
<sequence length="357" mass="38682">MNARPLLAAFVAAATAISVPAAAISQGFAGLGSTAEGFAVPRPGMQLRFPADHGPHPEFRIEWWYITANLQGEDGTQFGVQWTLFRSALAPKTESGWSDPQVWMGHAAITTKDRHLAAEKFARGGVGQAGVVAVPFFAWIDDWEMKGLLKSGVDQLDKVSLHATGKDFGYTLQLSANGPLVLQGEQGYSVKSANGQASYYYSQPFYDVSGSLDVAGKTVLVSGKAWLDREWSSQPLAKDQTGWEWFSLHLDSGEKVMAFRLRDGSGGYRSANWIAPDGKPTPLPPGSLEISPVRTARVGDRNVPVAWRVRIPERGLDVTTSPLNDQAWMATTTPYWEGPITFSGSTGGHGYLEMTGY</sequence>
<keyword evidence="4" id="KW-0614">Plasmid</keyword>
<organism evidence="3 5">
    <name type="scientific">Rhizobium sullae</name>
    <name type="common">Rhizobium hedysari</name>
    <dbReference type="NCBI Taxonomy" id="50338"/>
    <lineage>
        <taxon>Bacteria</taxon>
        <taxon>Pseudomonadati</taxon>
        <taxon>Pseudomonadota</taxon>
        <taxon>Alphaproteobacteria</taxon>
        <taxon>Hyphomicrobiales</taxon>
        <taxon>Rhizobiaceae</taxon>
        <taxon>Rhizobium/Agrobacterium group</taxon>
        <taxon>Rhizobium</taxon>
    </lineage>
</organism>
<keyword evidence="6" id="KW-1185">Reference proteome</keyword>
<keyword evidence="1" id="KW-0732">Signal</keyword>
<evidence type="ECO:0000313" key="6">
    <source>
        <dbReference type="Proteomes" id="UP001060123"/>
    </source>
</evidence>
<dbReference type="InterPro" id="IPR010791">
    <property type="entry name" value="AttH_dom"/>
</dbReference>
<dbReference type="AlphaFoldDB" id="A0A2N0DFN9"/>
<dbReference type="RefSeq" id="WP_027513092.1">
    <property type="nucleotide sequence ID" value="NZ_CP104144.1"/>
</dbReference>
<accession>A0A2N0DFN9</accession>
<dbReference type="EMBL" id="CP104144">
    <property type="protein sequence ID" value="UWU17578.1"/>
    <property type="molecule type" value="Genomic_DNA"/>
</dbReference>
<evidence type="ECO:0000259" key="2">
    <source>
        <dbReference type="Pfam" id="PF07143"/>
    </source>
</evidence>
<geneLocation type="plasmid" evidence="4 6">
    <name>pWSM1592_1</name>
</geneLocation>
<dbReference type="SUPFAM" id="SSF159245">
    <property type="entry name" value="AttH-like"/>
    <property type="match status" value="1"/>
</dbReference>
<evidence type="ECO:0000313" key="3">
    <source>
        <dbReference type="EMBL" id="PKA44909.1"/>
    </source>
</evidence>
<dbReference type="InterPro" id="IPR023374">
    <property type="entry name" value="AttH-like_dom_sf"/>
</dbReference>
<dbReference type="Pfam" id="PF07143">
    <property type="entry name" value="CrtC"/>
    <property type="match status" value="1"/>
</dbReference>